<dbReference type="OrthoDB" id="1668230at2759"/>
<name>S3D0R2_OPHP1</name>
<dbReference type="HOGENOM" id="CLU_000288_31_3_1"/>
<dbReference type="InterPro" id="IPR050122">
    <property type="entry name" value="RTK"/>
</dbReference>
<proteinExistence type="predicted"/>
<dbReference type="GO" id="GO:0043235">
    <property type="term" value="C:receptor complex"/>
    <property type="evidence" value="ECO:0007669"/>
    <property type="project" value="TreeGrafter"/>
</dbReference>
<dbReference type="eggNOG" id="KOG0192">
    <property type="taxonomic scope" value="Eukaryota"/>
</dbReference>
<dbReference type="EMBL" id="KE148152">
    <property type="protein sequence ID" value="EPE06830.1"/>
    <property type="molecule type" value="Genomic_DNA"/>
</dbReference>
<evidence type="ECO:0000313" key="3">
    <source>
        <dbReference type="Proteomes" id="UP000016923"/>
    </source>
</evidence>
<keyword evidence="2" id="KW-0418">Kinase</keyword>
<dbReference type="GO" id="GO:0005886">
    <property type="term" value="C:plasma membrane"/>
    <property type="evidence" value="ECO:0007669"/>
    <property type="project" value="TreeGrafter"/>
</dbReference>
<dbReference type="Proteomes" id="UP000016923">
    <property type="component" value="Unassembled WGS sequence"/>
</dbReference>
<dbReference type="InterPro" id="IPR011009">
    <property type="entry name" value="Kinase-like_dom_sf"/>
</dbReference>
<organism evidence="2 3">
    <name type="scientific">Ophiostoma piceae (strain UAMH 11346)</name>
    <name type="common">Sap stain fungus</name>
    <dbReference type="NCBI Taxonomy" id="1262450"/>
    <lineage>
        <taxon>Eukaryota</taxon>
        <taxon>Fungi</taxon>
        <taxon>Dikarya</taxon>
        <taxon>Ascomycota</taxon>
        <taxon>Pezizomycotina</taxon>
        <taxon>Sordariomycetes</taxon>
        <taxon>Sordariomycetidae</taxon>
        <taxon>Ophiostomatales</taxon>
        <taxon>Ophiostomataceae</taxon>
        <taxon>Ophiostoma</taxon>
    </lineage>
</organism>
<dbReference type="AlphaFoldDB" id="S3D0R2"/>
<dbReference type="SUPFAM" id="SSF56112">
    <property type="entry name" value="Protein kinase-like (PK-like)"/>
    <property type="match status" value="1"/>
</dbReference>
<reference evidence="2 3" key="1">
    <citation type="journal article" date="2013" name="BMC Genomics">
        <title>The genome and transcriptome of the pine saprophyte Ophiostoma piceae, and a comparison with the bark beetle-associated pine pathogen Grosmannia clavigera.</title>
        <authorList>
            <person name="Haridas S."/>
            <person name="Wang Y."/>
            <person name="Lim L."/>
            <person name="Massoumi Alamouti S."/>
            <person name="Jackman S."/>
            <person name="Docking R."/>
            <person name="Robertson G."/>
            <person name="Birol I."/>
            <person name="Bohlmann J."/>
            <person name="Breuil C."/>
        </authorList>
    </citation>
    <scope>NUCLEOTIDE SEQUENCE [LARGE SCALE GENOMIC DNA]</scope>
    <source>
        <strain evidence="2 3">UAMH 11346</strain>
    </source>
</reference>
<dbReference type="PANTHER" id="PTHR24416">
    <property type="entry name" value="TYROSINE-PROTEIN KINASE RECEPTOR"/>
    <property type="match status" value="1"/>
</dbReference>
<dbReference type="GO" id="GO:0004714">
    <property type="term" value="F:transmembrane receptor protein tyrosine kinase activity"/>
    <property type="evidence" value="ECO:0007669"/>
    <property type="project" value="TreeGrafter"/>
</dbReference>
<evidence type="ECO:0000259" key="1">
    <source>
        <dbReference type="PROSITE" id="PS50011"/>
    </source>
</evidence>
<keyword evidence="3" id="KW-1185">Reference proteome</keyword>
<protein>
    <submittedName>
        <fullName evidence="2">Serine threonine protein kinase</fullName>
    </submittedName>
</protein>
<dbReference type="PROSITE" id="PS50011">
    <property type="entry name" value="PROTEIN_KINASE_DOM"/>
    <property type="match status" value="1"/>
</dbReference>
<dbReference type="VEuPathDB" id="FungiDB:F503_03257"/>
<feature type="domain" description="Protein kinase" evidence="1">
    <location>
        <begin position="15"/>
        <end position="269"/>
    </location>
</feature>
<keyword evidence="2" id="KW-0808">Transferase</keyword>
<dbReference type="InterPro" id="IPR001245">
    <property type="entry name" value="Ser-Thr/Tyr_kinase_cat_dom"/>
</dbReference>
<dbReference type="PANTHER" id="PTHR24416:SF621">
    <property type="entry name" value="TYROSINE KINASE RECEPTOR CAD96CA"/>
    <property type="match status" value="1"/>
</dbReference>
<accession>S3D0R2</accession>
<dbReference type="OMA" id="YKICSHD"/>
<sequence length="269" mass="29994">MATIARTITRGLRQPAGCELLEFGSTGAVFAFLNDPKTVAKLPFEADEYIARLNQEKCILTRLRADEDDGHPHVVRCVRMEEDDRGGRIILERATHGALRVYFHKEEGRQATMAERVRWCHQVASAVVYMHSKGVVQGDLGGRNILLREDRTVCLCDFAGSGIDGIRPEVWAQSGFRHPMEELQGTVQGELHALGSTIYEIVTSTCPHWEEEKAEVDKGWGEGKADELMRSGKYPYITGILLGDVIAKCWAGEFTTSQSVLEAIDQEVF</sequence>
<dbReference type="GO" id="GO:0005524">
    <property type="term" value="F:ATP binding"/>
    <property type="evidence" value="ECO:0007669"/>
    <property type="project" value="InterPro"/>
</dbReference>
<dbReference type="Pfam" id="PF07714">
    <property type="entry name" value="PK_Tyr_Ser-Thr"/>
    <property type="match status" value="1"/>
</dbReference>
<dbReference type="GO" id="GO:0007169">
    <property type="term" value="P:cell surface receptor protein tyrosine kinase signaling pathway"/>
    <property type="evidence" value="ECO:0007669"/>
    <property type="project" value="TreeGrafter"/>
</dbReference>
<evidence type="ECO:0000313" key="2">
    <source>
        <dbReference type="EMBL" id="EPE06830.1"/>
    </source>
</evidence>
<gene>
    <name evidence="2" type="ORF">F503_03257</name>
</gene>
<dbReference type="STRING" id="1262450.S3D0R2"/>
<dbReference type="InterPro" id="IPR000719">
    <property type="entry name" value="Prot_kinase_dom"/>
</dbReference>
<dbReference type="Gene3D" id="1.10.510.10">
    <property type="entry name" value="Transferase(Phosphotransferase) domain 1"/>
    <property type="match status" value="1"/>
</dbReference>